<proteinExistence type="predicted"/>
<organism evidence="2 3">
    <name type="scientific">Aspergillus udagawae</name>
    <dbReference type="NCBI Taxonomy" id="91492"/>
    <lineage>
        <taxon>Eukaryota</taxon>
        <taxon>Fungi</taxon>
        <taxon>Dikarya</taxon>
        <taxon>Ascomycota</taxon>
        <taxon>Pezizomycotina</taxon>
        <taxon>Eurotiomycetes</taxon>
        <taxon>Eurotiomycetidae</taxon>
        <taxon>Eurotiales</taxon>
        <taxon>Aspergillaceae</taxon>
        <taxon>Aspergillus</taxon>
        <taxon>Aspergillus subgen. Fumigati</taxon>
    </lineage>
</organism>
<feature type="compositionally biased region" description="Polar residues" evidence="1">
    <location>
        <begin position="58"/>
        <end position="73"/>
    </location>
</feature>
<gene>
    <name evidence="2" type="ORF">IFM46972_00636</name>
</gene>
<feature type="region of interest" description="Disordered" evidence="1">
    <location>
        <begin position="1"/>
        <end position="73"/>
    </location>
</feature>
<dbReference type="EMBL" id="BLKC01000003">
    <property type="protein sequence ID" value="GFF23336.1"/>
    <property type="molecule type" value="Genomic_DNA"/>
</dbReference>
<evidence type="ECO:0000313" key="2">
    <source>
        <dbReference type="EMBL" id="GFF23336.1"/>
    </source>
</evidence>
<name>A0A8H3N5R7_9EURO</name>
<evidence type="ECO:0000313" key="3">
    <source>
        <dbReference type="Proteomes" id="UP000465221"/>
    </source>
</evidence>
<reference evidence="2 3" key="1">
    <citation type="submission" date="2020-01" db="EMBL/GenBank/DDBJ databases">
        <title>Draft genome sequence of Aspergillus udagawae IFM 46972.</title>
        <authorList>
            <person name="Takahashi H."/>
            <person name="Yaguchi T."/>
        </authorList>
    </citation>
    <scope>NUCLEOTIDE SEQUENCE [LARGE SCALE GENOMIC DNA]</scope>
    <source>
        <strain evidence="2 3">IFM 46972</strain>
    </source>
</reference>
<comment type="caution">
    <text evidence="2">The sequence shown here is derived from an EMBL/GenBank/DDBJ whole genome shotgun (WGS) entry which is preliminary data.</text>
</comment>
<feature type="compositionally biased region" description="Basic and acidic residues" evidence="1">
    <location>
        <begin position="1"/>
        <end position="39"/>
    </location>
</feature>
<evidence type="ECO:0000256" key="1">
    <source>
        <dbReference type="SAM" id="MobiDB-lite"/>
    </source>
</evidence>
<protein>
    <submittedName>
        <fullName evidence="2">Uncharacterized protein</fullName>
    </submittedName>
</protein>
<accession>A0A8H3N5R7</accession>
<sequence>MTPTLRDHRTHWDSPTVKEEGGAYEREKRRDQRRAREAESACGHYTYRDNVRQKEHTNGSSPAYESPTLMYTA</sequence>
<dbReference type="Proteomes" id="UP000465221">
    <property type="component" value="Unassembled WGS sequence"/>
</dbReference>
<feature type="compositionally biased region" description="Basic and acidic residues" evidence="1">
    <location>
        <begin position="46"/>
        <end position="57"/>
    </location>
</feature>
<dbReference type="AlphaFoldDB" id="A0A8H3N5R7"/>